<dbReference type="InterPro" id="IPR036291">
    <property type="entry name" value="NAD(P)-bd_dom_sf"/>
</dbReference>
<dbReference type="PANTHER" id="PTHR48079:SF6">
    <property type="entry name" value="NAD(P)-BINDING DOMAIN-CONTAINING PROTEIN-RELATED"/>
    <property type="match status" value="1"/>
</dbReference>
<accession>A0A166LAL9</accession>
<dbReference type="AlphaFoldDB" id="A0A166LAL9"/>
<proteinExistence type="predicted"/>
<dbReference type="GO" id="GO:0004029">
    <property type="term" value="F:aldehyde dehydrogenase (NAD+) activity"/>
    <property type="evidence" value="ECO:0007669"/>
    <property type="project" value="TreeGrafter"/>
</dbReference>
<dbReference type="InterPro" id="IPR008030">
    <property type="entry name" value="NmrA-like"/>
</dbReference>
<dbReference type="PANTHER" id="PTHR48079">
    <property type="entry name" value="PROTEIN YEEZ"/>
    <property type="match status" value="1"/>
</dbReference>
<name>A0A166LAL9_9AGAM</name>
<organism evidence="2 3">
    <name type="scientific">Athelia psychrophila</name>
    <dbReference type="NCBI Taxonomy" id="1759441"/>
    <lineage>
        <taxon>Eukaryota</taxon>
        <taxon>Fungi</taxon>
        <taxon>Dikarya</taxon>
        <taxon>Basidiomycota</taxon>
        <taxon>Agaricomycotina</taxon>
        <taxon>Agaricomycetes</taxon>
        <taxon>Agaricomycetidae</taxon>
        <taxon>Atheliales</taxon>
        <taxon>Atheliaceae</taxon>
        <taxon>Athelia</taxon>
    </lineage>
</organism>
<evidence type="ECO:0000313" key="3">
    <source>
        <dbReference type="Proteomes" id="UP000076532"/>
    </source>
</evidence>
<feature type="domain" description="NmrA-like" evidence="1">
    <location>
        <begin position="2"/>
        <end position="85"/>
    </location>
</feature>
<keyword evidence="3" id="KW-1185">Reference proteome</keyword>
<dbReference type="STRING" id="436010.A0A166LAL9"/>
<dbReference type="Pfam" id="PF05368">
    <property type="entry name" value="NmrA"/>
    <property type="match status" value="1"/>
</dbReference>
<evidence type="ECO:0000259" key="1">
    <source>
        <dbReference type="Pfam" id="PF05368"/>
    </source>
</evidence>
<sequence length="330" mass="34943">MSTQILVIGATGYVGGTVVDRLLKHPNTATFAIMALVRSSEKAQKLESLGLKTAVGSHTDVAPLHDLAVAADVIFSIATVENDTPMHTILAGAKKRFQATGFPPVIIHTSGASIISDNEVGMNASEIIYSDTDADVIEGAPLTTPHRTTNAALVAADKEGYVRAHIVCPGNVWGTASGALVDVGAQNQNSKLIPLFLTIGARRNSAGMLGLGKNIWVHVSIADLADLYMHLFDATRKNAGTPHGRDGYYFAEHGELSMYEFGRAIGGALVASGKIPKPEPTAFSEQEIKAMPIVTLCGKNIRCRGDHSRAVGWMPAQDVQAMLSSIKYGL</sequence>
<gene>
    <name evidence="2" type="ORF">FIBSPDRAFT_890106</name>
</gene>
<reference evidence="2 3" key="1">
    <citation type="journal article" date="2016" name="Mol. Biol. Evol.">
        <title>Comparative Genomics of Early-Diverging Mushroom-Forming Fungi Provides Insights into the Origins of Lignocellulose Decay Capabilities.</title>
        <authorList>
            <person name="Nagy L.G."/>
            <person name="Riley R."/>
            <person name="Tritt A."/>
            <person name="Adam C."/>
            <person name="Daum C."/>
            <person name="Floudas D."/>
            <person name="Sun H."/>
            <person name="Yadav J.S."/>
            <person name="Pangilinan J."/>
            <person name="Larsson K.H."/>
            <person name="Matsuura K."/>
            <person name="Barry K."/>
            <person name="Labutti K."/>
            <person name="Kuo R."/>
            <person name="Ohm R.A."/>
            <person name="Bhattacharya S.S."/>
            <person name="Shirouzu T."/>
            <person name="Yoshinaga Y."/>
            <person name="Martin F.M."/>
            <person name="Grigoriev I.V."/>
            <person name="Hibbett D.S."/>
        </authorList>
    </citation>
    <scope>NUCLEOTIDE SEQUENCE [LARGE SCALE GENOMIC DNA]</scope>
    <source>
        <strain evidence="2 3">CBS 109695</strain>
    </source>
</reference>
<dbReference type="InterPro" id="IPR051783">
    <property type="entry name" value="NAD(P)-dependent_oxidoreduct"/>
</dbReference>
<dbReference type="GO" id="GO:0005737">
    <property type="term" value="C:cytoplasm"/>
    <property type="evidence" value="ECO:0007669"/>
    <property type="project" value="TreeGrafter"/>
</dbReference>
<dbReference type="OrthoDB" id="2130169at2759"/>
<dbReference type="Gene3D" id="3.40.50.720">
    <property type="entry name" value="NAD(P)-binding Rossmann-like Domain"/>
    <property type="match status" value="1"/>
</dbReference>
<dbReference type="Proteomes" id="UP000076532">
    <property type="component" value="Unassembled WGS sequence"/>
</dbReference>
<protein>
    <submittedName>
        <fullName evidence="2">NAD(P)-binding protein</fullName>
    </submittedName>
</protein>
<dbReference type="EMBL" id="KV417537">
    <property type="protein sequence ID" value="KZP22751.1"/>
    <property type="molecule type" value="Genomic_DNA"/>
</dbReference>
<evidence type="ECO:0000313" key="2">
    <source>
        <dbReference type="EMBL" id="KZP22751.1"/>
    </source>
</evidence>
<dbReference type="SUPFAM" id="SSF51735">
    <property type="entry name" value="NAD(P)-binding Rossmann-fold domains"/>
    <property type="match status" value="1"/>
</dbReference>